<organism evidence="4 5">
    <name type="scientific">Phaseolus coccineus</name>
    <name type="common">Scarlet runner bean</name>
    <name type="synonym">Phaseolus multiflorus</name>
    <dbReference type="NCBI Taxonomy" id="3886"/>
    <lineage>
        <taxon>Eukaryota</taxon>
        <taxon>Viridiplantae</taxon>
        <taxon>Streptophyta</taxon>
        <taxon>Embryophyta</taxon>
        <taxon>Tracheophyta</taxon>
        <taxon>Spermatophyta</taxon>
        <taxon>Magnoliopsida</taxon>
        <taxon>eudicotyledons</taxon>
        <taxon>Gunneridae</taxon>
        <taxon>Pentapetalae</taxon>
        <taxon>rosids</taxon>
        <taxon>fabids</taxon>
        <taxon>Fabales</taxon>
        <taxon>Fabaceae</taxon>
        <taxon>Papilionoideae</taxon>
        <taxon>50 kb inversion clade</taxon>
        <taxon>NPAAA clade</taxon>
        <taxon>indigoferoid/millettioid clade</taxon>
        <taxon>Phaseoleae</taxon>
        <taxon>Phaseolus</taxon>
    </lineage>
</organism>
<dbReference type="PANTHER" id="PTHR11017">
    <property type="entry name" value="LEUCINE-RICH REPEAT-CONTAINING PROTEIN"/>
    <property type="match status" value="1"/>
</dbReference>
<dbReference type="EMBL" id="JAYMYR010000009">
    <property type="protein sequence ID" value="KAK7342548.1"/>
    <property type="molecule type" value="Genomic_DNA"/>
</dbReference>
<reference evidence="4 5" key="1">
    <citation type="submission" date="2024-01" db="EMBL/GenBank/DDBJ databases">
        <title>The genomes of 5 underutilized Papilionoideae crops provide insights into root nodulation and disease resistanc.</title>
        <authorList>
            <person name="Jiang F."/>
        </authorList>
    </citation>
    <scope>NUCLEOTIDE SEQUENCE [LARGE SCALE GENOMIC DNA]</scope>
    <source>
        <strain evidence="4">JINMINGXINNONG_FW02</strain>
        <tissue evidence="4">Leaves</tissue>
    </source>
</reference>
<dbReference type="PANTHER" id="PTHR11017:SF259">
    <property type="entry name" value="ADP-RIBOSYL CYCLASE_CYCLIC ADP-RIBOSE HYDROLASE"/>
    <property type="match status" value="1"/>
</dbReference>
<protein>
    <recommendedName>
        <fullName evidence="3">C-JID domain-containing protein</fullName>
    </recommendedName>
</protein>
<evidence type="ECO:0000256" key="1">
    <source>
        <dbReference type="ARBA" id="ARBA00022614"/>
    </source>
</evidence>
<evidence type="ECO:0000259" key="3">
    <source>
        <dbReference type="Pfam" id="PF20160"/>
    </source>
</evidence>
<keyword evidence="1" id="KW-0433">Leucine-rich repeat</keyword>
<sequence>MKINKEAKNVEAIVIDKDKEEFLRGTIRVDALSKMNHLELLILQNVNCFGTLNYISNELRYVFWNHFPFMSLPPTFHPDQLVELMLPDSNIKQLWEGKKVYLQPPIFSYEIRQMLIVIPGTQIPKWFNKQNSSDSIRVDLADRKKKGKKIRVDPSAVMDDPNWIGIAICVLFATHENPMNLGEGYHHYNHHDISYGVNNVYRWPKAYSRVSILYKKGLVTVESDHLFTVFYSREQFMRVLRRHPETMHELHGVEFGIKVSGKGFRSVVKNIGYRWAFKEDLQQLKANMLFGGNSSSPKTRLLLSD</sequence>
<evidence type="ECO:0000313" key="5">
    <source>
        <dbReference type="Proteomes" id="UP001374584"/>
    </source>
</evidence>
<dbReference type="GO" id="GO:0006952">
    <property type="term" value="P:defense response"/>
    <property type="evidence" value="ECO:0007669"/>
    <property type="project" value="InterPro"/>
</dbReference>
<accession>A0AAN9LZL5</accession>
<keyword evidence="2" id="KW-0677">Repeat</keyword>
<dbReference type="Pfam" id="PF07725">
    <property type="entry name" value="LRR_3"/>
    <property type="match status" value="1"/>
</dbReference>
<feature type="domain" description="C-JID" evidence="3">
    <location>
        <begin position="118"/>
        <end position="216"/>
    </location>
</feature>
<dbReference type="InterPro" id="IPR044974">
    <property type="entry name" value="Disease_R_plants"/>
</dbReference>
<comment type="caution">
    <text evidence="4">The sequence shown here is derived from an EMBL/GenBank/DDBJ whole genome shotgun (WGS) entry which is preliminary data.</text>
</comment>
<dbReference type="Proteomes" id="UP001374584">
    <property type="component" value="Unassembled WGS sequence"/>
</dbReference>
<gene>
    <name evidence="4" type="ORF">VNO80_25503</name>
</gene>
<evidence type="ECO:0000256" key="2">
    <source>
        <dbReference type="ARBA" id="ARBA00022737"/>
    </source>
</evidence>
<proteinExistence type="predicted"/>
<dbReference type="InterPro" id="IPR011713">
    <property type="entry name" value="Leu-rich_rpt_3"/>
</dbReference>
<dbReference type="AlphaFoldDB" id="A0AAN9LZL5"/>
<dbReference type="Pfam" id="PF20160">
    <property type="entry name" value="C-JID"/>
    <property type="match status" value="1"/>
</dbReference>
<evidence type="ECO:0000313" key="4">
    <source>
        <dbReference type="EMBL" id="KAK7342548.1"/>
    </source>
</evidence>
<name>A0AAN9LZL5_PHACN</name>
<dbReference type="InterPro" id="IPR045344">
    <property type="entry name" value="C-JID"/>
</dbReference>
<keyword evidence="5" id="KW-1185">Reference proteome</keyword>